<accession>A0A9P0NIX9</accession>
<dbReference type="EMBL" id="OU899035">
    <property type="protein sequence ID" value="CAH1721024.1"/>
    <property type="molecule type" value="Genomic_DNA"/>
</dbReference>
<keyword evidence="2" id="KW-1185">Reference proteome</keyword>
<protein>
    <submittedName>
        <fullName evidence="1">Uncharacterized protein</fullName>
    </submittedName>
</protein>
<reference evidence="1" key="2">
    <citation type="submission" date="2022-10" db="EMBL/GenBank/DDBJ databases">
        <authorList>
            <consortium name="ENA_rothamsted_submissions"/>
            <consortium name="culmorum"/>
            <person name="King R."/>
        </authorList>
    </citation>
    <scope>NUCLEOTIDE SEQUENCE</scope>
</reference>
<dbReference type="Proteomes" id="UP001154329">
    <property type="component" value="Chromosome 2"/>
</dbReference>
<proteinExistence type="predicted"/>
<evidence type="ECO:0000313" key="1">
    <source>
        <dbReference type="EMBL" id="CAH1721024.1"/>
    </source>
</evidence>
<sequence>MKKHKIFQDLYHYLTTRPISEYSLPMTESHASCVNPLAINLTLAKNRRNSSNFYQTYTTSSYGRPPYEDNYNRKTSRTLPHRHRHPRYSHIHSYSNKPQYYIYILSNNGRNHRRLSDQLSNLRLQTKLKNPRTIALYLMNYIKGLSLTPHR</sequence>
<reference evidence="1" key="1">
    <citation type="submission" date="2022-02" db="EMBL/GenBank/DDBJ databases">
        <authorList>
            <person name="King R."/>
        </authorList>
    </citation>
    <scope>NUCLEOTIDE SEQUENCE</scope>
</reference>
<organism evidence="1 2">
    <name type="scientific">Aphis gossypii</name>
    <name type="common">Cotton aphid</name>
    <dbReference type="NCBI Taxonomy" id="80765"/>
    <lineage>
        <taxon>Eukaryota</taxon>
        <taxon>Metazoa</taxon>
        <taxon>Ecdysozoa</taxon>
        <taxon>Arthropoda</taxon>
        <taxon>Hexapoda</taxon>
        <taxon>Insecta</taxon>
        <taxon>Pterygota</taxon>
        <taxon>Neoptera</taxon>
        <taxon>Paraneoptera</taxon>
        <taxon>Hemiptera</taxon>
        <taxon>Sternorrhyncha</taxon>
        <taxon>Aphidomorpha</taxon>
        <taxon>Aphidoidea</taxon>
        <taxon>Aphididae</taxon>
        <taxon>Aphidini</taxon>
        <taxon>Aphis</taxon>
        <taxon>Aphis</taxon>
    </lineage>
</organism>
<gene>
    <name evidence="1" type="ORF">APHIGO_LOCUS4221</name>
</gene>
<evidence type="ECO:0000313" key="2">
    <source>
        <dbReference type="Proteomes" id="UP001154329"/>
    </source>
</evidence>
<dbReference type="AlphaFoldDB" id="A0A9P0NIX9"/>
<name>A0A9P0NIX9_APHGO</name>